<accession>A0A172ZCU1</accession>
<dbReference type="Proteomes" id="UP000078148">
    <property type="component" value="Chromosome"/>
</dbReference>
<reference evidence="3" key="1">
    <citation type="submission" date="2015-10" db="EMBL/GenBank/DDBJ databases">
        <title>Genome of Paenibacillus bovis sp. nov.</title>
        <authorList>
            <person name="Wu Z."/>
            <person name="Gao C."/>
            <person name="Liu Z."/>
            <person name="Zheng H."/>
        </authorList>
    </citation>
    <scope>NUCLEOTIDE SEQUENCE [LARGE SCALE GENOMIC DNA]</scope>
    <source>
        <strain evidence="3">BD3526</strain>
    </source>
</reference>
<evidence type="ECO:0000313" key="2">
    <source>
        <dbReference type="EMBL" id="ANF95077.1"/>
    </source>
</evidence>
<sequence length="64" mass="7216">MTDNNHKPGEKVSDSGQYQERGPHEQKVIENETTAIEGKTFPPTDKAGDHWTLVDKTKHKRSGK</sequence>
<feature type="compositionally biased region" description="Basic and acidic residues" evidence="1">
    <location>
        <begin position="21"/>
        <end position="30"/>
    </location>
</feature>
<dbReference type="EMBL" id="CP013023">
    <property type="protein sequence ID" value="ANF95077.1"/>
    <property type="molecule type" value="Genomic_DNA"/>
</dbReference>
<protein>
    <recommendedName>
        <fullName evidence="4">YjzC family protein</fullName>
    </recommendedName>
</protein>
<dbReference type="KEGG" id="pbv:AR543_02840"/>
<feature type="compositionally biased region" description="Basic and acidic residues" evidence="1">
    <location>
        <begin position="46"/>
        <end position="56"/>
    </location>
</feature>
<dbReference type="AlphaFoldDB" id="A0A172ZCU1"/>
<evidence type="ECO:0000313" key="3">
    <source>
        <dbReference type="Proteomes" id="UP000078148"/>
    </source>
</evidence>
<dbReference type="InterPro" id="IPR025549">
    <property type="entry name" value="YjzC"/>
</dbReference>
<evidence type="ECO:0008006" key="4">
    <source>
        <dbReference type="Google" id="ProtNLM"/>
    </source>
</evidence>
<dbReference type="RefSeq" id="WP_060531679.1">
    <property type="nucleotide sequence ID" value="NZ_CP013023.1"/>
</dbReference>
<evidence type="ECO:0000256" key="1">
    <source>
        <dbReference type="SAM" id="MobiDB-lite"/>
    </source>
</evidence>
<proteinExistence type="predicted"/>
<reference evidence="2 3" key="2">
    <citation type="journal article" date="2016" name="Int. J. Syst. Evol. Microbiol.">
        <title>Paenibacillus bovis sp. nov., isolated from raw yak (Bos grunniens) milk.</title>
        <authorList>
            <person name="Gao C."/>
            <person name="Han J."/>
            <person name="Liu Z."/>
            <person name="Xu X."/>
            <person name="Hang F."/>
            <person name="Wu Z."/>
        </authorList>
    </citation>
    <scope>NUCLEOTIDE SEQUENCE [LARGE SCALE GENOMIC DNA]</scope>
    <source>
        <strain evidence="2 3">BD3526</strain>
    </source>
</reference>
<organism evidence="2 3">
    <name type="scientific">Paenibacillus bovis</name>
    <dbReference type="NCBI Taxonomy" id="1616788"/>
    <lineage>
        <taxon>Bacteria</taxon>
        <taxon>Bacillati</taxon>
        <taxon>Bacillota</taxon>
        <taxon>Bacilli</taxon>
        <taxon>Bacillales</taxon>
        <taxon>Paenibacillaceae</taxon>
        <taxon>Paenibacillus</taxon>
    </lineage>
</organism>
<feature type="compositionally biased region" description="Basic and acidic residues" evidence="1">
    <location>
        <begin position="1"/>
        <end position="13"/>
    </location>
</feature>
<name>A0A172ZCU1_9BACL</name>
<keyword evidence="3" id="KW-1185">Reference proteome</keyword>
<dbReference type="OrthoDB" id="2629154at2"/>
<feature type="region of interest" description="Disordered" evidence="1">
    <location>
        <begin position="1"/>
        <end position="64"/>
    </location>
</feature>
<dbReference type="Pfam" id="PF14168">
    <property type="entry name" value="YjzC"/>
    <property type="match status" value="1"/>
</dbReference>
<dbReference type="STRING" id="1616788.AR543_02840"/>
<gene>
    <name evidence="2" type="ORF">AR543_02840</name>
</gene>